<dbReference type="InterPro" id="IPR012337">
    <property type="entry name" value="RNaseH-like_sf"/>
</dbReference>
<dbReference type="InterPro" id="IPR036397">
    <property type="entry name" value="RNaseH_sf"/>
</dbReference>
<gene>
    <name evidence="2" type="ORF">HF521_015928</name>
</gene>
<feature type="non-terminal residue" evidence="2">
    <location>
        <position position="267"/>
    </location>
</feature>
<keyword evidence="3" id="KW-1185">Reference proteome</keyword>
<feature type="domain" description="Integrase catalytic" evidence="1">
    <location>
        <begin position="13"/>
        <end position="172"/>
    </location>
</feature>
<protein>
    <recommendedName>
        <fullName evidence="1">Integrase catalytic domain-containing protein</fullName>
    </recommendedName>
</protein>
<name>A0A8T0BPW4_SILME</name>
<proteinExistence type="predicted"/>
<dbReference type="GO" id="GO:0003676">
    <property type="term" value="F:nucleic acid binding"/>
    <property type="evidence" value="ECO:0007669"/>
    <property type="project" value="InterPro"/>
</dbReference>
<dbReference type="FunFam" id="3.30.420.10:FF:000032">
    <property type="entry name" value="Retrovirus-related Pol polyprotein from transposon 297-like Protein"/>
    <property type="match status" value="1"/>
</dbReference>
<dbReference type="PANTHER" id="PTHR37984:SF15">
    <property type="entry name" value="INTEGRASE CATALYTIC DOMAIN-CONTAINING PROTEIN"/>
    <property type="match status" value="1"/>
</dbReference>
<dbReference type="InterPro" id="IPR050951">
    <property type="entry name" value="Retrovirus_Pol_polyprotein"/>
</dbReference>
<evidence type="ECO:0000313" key="2">
    <source>
        <dbReference type="EMBL" id="KAF7709078.1"/>
    </source>
</evidence>
<dbReference type="Gene3D" id="3.30.420.10">
    <property type="entry name" value="Ribonuclease H-like superfamily/Ribonuclease H"/>
    <property type="match status" value="1"/>
</dbReference>
<dbReference type="Proteomes" id="UP000606274">
    <property type="component" value="Unassembled WGS sequence"/>
</dbReference>
<feature type="non-terminal residue" evidence="2">
    <location>
        <position position="1"/>
    </location>
</feature>
<dbReference type="GO" id="GO:0015074">
    <property type="term" value="P:DNA integration"/>
    <property type="evidence" value="ECO:0007669"/>
    <property type="project" value="InterPro"/>
</dbReference>
<organism evidence="2 3">
    <name type="scientific">Silurus meridionalis</name>
    <name type="common">Southern catfish</name>
    <name type="synonym">Silurus soldatovi meridionalis</name>
    <dbReference type="NCBI Taxonomy" id="175797"/>
    <lineage>
        <taxon>Eukaryota</taxon>
        <taxon>Metazoa</taxon>
        <taxon>Chordata</taxon>
        <taxon>Craniata</taxon>
        <taxon>Vertebrata</taxon>
        <taxon>Euteleostomi</taxon>
        <taxon>Actinopterygii</taxon>
        <taxon>Neopterygii</taxon>
        <taxon>Teleostei</taxon>
        <taxon>Ostariophysi</taxon>
        <taxon>Siluriformes</taxon>
        <taxon>Siluridae</taxon>
        <taxon>Silurus</taxon>
    </lineage>
</organism>
<dbReference type="PROSITE" id="PS50994">
    <property type="entry name" value="INTEGRASE"/>
    <property type="match status" value="1"/>
</dbReference>
<dbReference type="Pfam" id="PF00665">
    <property type="entry name" value="rve"/>
    <property type="match status" value="1"/>
</dbReference>
<dbReference type="PANTHER" id="PTHR37984">
    <property type="entry name" value="PROTEIN CBG26694"/>
    <property type="match status" value="1"/>
</dbReference>
<accession>A0A8T0BPW4</accession>
<dbReference type="EMBL" id="JABFDY010000003">
    <property type="protein sequence ID" value="KAF7709078.1"/>
    <property type="molecule type" value="Genomic_DNA"/>
</dbReference>
<evidence type="ECO:0000259" key="1">
    <source>
        <dbReference type="PROSITE" id="PS50994"/>
    </source>
</evidence>
<evidence type="ECO:0000313" key="3">
    <source>
        <dbReference type="Proteomes" id="UP000606274"/>
    </source>
</evidence>
<dbReference type="InterPro" id="IPR001584">
    <property type="entry name" value="Integrase_cat-core"/>
</dbReference>
<dbReference type="AlphaFoldDB" id="A0A8T0BPW4"/>
<reference evidence="2" key="1">
    <citation type="submission" date="2020-08" db="EMBL/GenBank/DDBJ databases">
        <title>Chromosome-level assembly of Southern catfish (Silurus meridionalis) provides insights into visual adaptation to the nocturnal and benthic lifestyles.</title>
        <authorList>
            <person name="Zhang Y."/>
            <person name="Wang D."/>
            <person name="Peng Z."/>
        </authorList>
    </citation>
    <scope>NUCLEOTIDE SEQUENCE</scope>
    <source>
        <strain evidence="2">SWU-2019-XX</strain>
        <tissue evidence="2">Muscle</tissue>
    </source>
</reference>
<sequence length="267" mass="30011">KGCPVGLLHPLPIPRHPWSHIAVDFVIGLPPSAGHTAILTVVDRFSKMGHFIPLPKLPSAKETAQLLLQYVFRLHGLPRDVVSDRGPQFSAHFWKEFCRLLGISVSLSFGFHPQSNGQTERLNQEIETSLRILCAQDPSTWSEKLLWAEYANKTLPSSATGLSPFQAVFGYQPPLFSTQEPESTVPSALAQFKRCRRGWRVARAALLKSSQSYSRWANRKRRPAPRYRVGQKVWLSTRDLPLKAVCRKLAPRFMGPFPISKVINPVA</sequence>
<dbReference type="SUPFAM" id="SSF53098">
    <property type="entry name" value="Ribonuclease H-like"/>
    <property type="match status" value="1"/>
</dbReference>
<comment type="caution">
    <text evidence="2">The sequence shown here is derived from an EMBL/GenBank/DDBJ whole genome shotgun (WGS) entry which is preliminary data.</text>
</comment>